<gene>
    <name evidence="3" type="ORF">CVT26_009773</name>
</gene>
<keyword evidence="1" id="KW-0472">Membrane</keyword>
<keyword evidence="4" id="KW-1185">Reference proteome</keyword>
<reference evidence="3 4" key="1">
    <citation type="journal article" date="2018" name="Evol. Lett.">
        <title>Horizontal gene cluster transfer increased hallucinogenic mushroom diversity.</title>
        <authorList>
            <person name="Reynolds H.T."/>
            <person name="Vijayakumar V."/>
            <person name="Gluck-Thaler E."/>
            <person name="Korotkin H.B."/>
            <person name="Matheny P.B."/>
            <person name="Slot J.C."/>
        </authorList>
    </citation>
    <scope>NUCLEOTIDE SEQUENCE [LARGE SCALE GENOMIC DNA]</scope>
    <source>
        <strain evidence="3 4">SRW20</strain>
    </source>
</reference>
<feature type="transmembrane region" description="Helical" evidence="1">
    <location>
        <begin position="21"/>
        <end position="46"/>
    </location>
</feature>
<proteinExistence type="predicted"/>
<feature type="domain" description="DUF6534" evidence="2">
    <location>
        <begin position="31"/>
        <end position="121"/>
    </location>
</feature>
<protein>
    <recommendedName>
        <fullName evidence="2">DUF6534 domain-containing protein</fullName>
    </recommendedName>
</protein>
<keyword evidence="1" id="KW-0812">Transmembrane</keyword>
<evidence type="ECO:0000256" key="1">
    <source>
        <dbReference type="SAM" id="Phobius"/>
    </source>
</evidence>
<dbReference type="InterPro" id="IPR045339">
    <property type="entry name" value="DUF6534"/>
</dbReference>
<dbReference type="InParanoid" id="A0A409YIQ1"/>
<comment type="caution">
    <text evidence="3">The sequence shown here is derived from an EMBL/GenBank/DDBJ whole genome shotgun (WGS) entry which is preliminary data.</text>
</comment>
<evidence type="ECO:0000313" key="4">
    <source>
        <dbReference type="Proteomes" id="UP000284706"/>
    </source>
</evidence>
<organism evidence="3 4">
    <name type="scientific">Gymnopilus dilepis</name>
    <dbReference type="NCBI Taxonomy" id="231916"/>
    <lineage>
        <taxon>Eukaryota</taxon>
        <taxon>Fungi</taxon>
        <taxon>Dikarya</taxon>
        <taxon>Basidiomycota</taxon>
        <taxon>Agaricomycotina</taxon>
        <taxon>Agaricomycetes</taxon>
        <taxon>Agaricomycetidae</taxon>
        <taxon>Agaricales</taxon>
        <taxon>Agaricineae</taxon>
        <taxon>Hymenogastraceae</taxon>
        <taxon>Gymnopilus</taxon>
    </lineage>
</organism>
<keyword evidence="1" id="KW-1133">Transmembrane helix</keyword>
<sequence length="171" mass="18773">MVFTVQSLQLQTWTELKQLRGLSMAVNVIGALADVIIAIALFVLLYKSQTAHQTLWILSGPDYPPLQIILSISTGMLTSLCAVASLISILVLGNTLIYVAFYFSLGRLYSNSLLASLNVRHVVRRSGEISSAFSLPLQSISQYDERNPSPPVRFTTHHASTIGAESLHEEK</sequence>
<dbReference type="Proteomes" id="UP000284706">
    <property type="component" value="Unassembled WGS sequence"/>
</dbReference>
<dbReference type="Pfam" id="PF20152">
    <property type="entry name" value="DUF6534"/>
    <property type="match status" value="1"/>
</dbReference>
<feature type="transmembrane region" description="Helical" evidence="1">
    <location>
        <begin position="66"/>
        <end position="99"/>
    </location>
</feature>
<dbReference type="STRING" id="231916.A0A409YIQ1"/>
<accession>A0A409YIQ1</accession>
<dbReference type="OrthoDB" id="3263055at2759"/>
<dbReference type="EMBL" id="NHYE01000802">
    <property type="protein sequence ID" value="PPR02913.1"/>
    <property type="molecule type" value="Genomic_DNA"/>
</dbReference>
<evidence type="ECO:0000313" key="3">
    <source>
        <dbReference type="EMBL" id="PPR02913.1"/>
    </source>
</evidence>
<evidence type="ECO:0000259" key="2">
    <source>
        <dbReference type="Pfam" id="PF20152"/>
    </source>
</evidence>
<name>A0A409YIQ1_9AGAR</name>
<dbReference type="AlphaFoldDB" id="A0A409YIQ1"/>